<evidence type="ECO:0000256" key="6">
    <source>
        <dbReference type="ARBA" id="ARBA00048528"/>
    </source>
</evidence>
<evidence type="ECO:0000256" key="3">
    <source>
        <dbReference type="ARBA" id="ARBA00013220"/>
    </source>
</evidence>
<dbReference type="CDD" id="cd06454">
    <property type="entry name" value="KBL_like"/>
    <property type="match status" value="1"/>
</dbReference>
<dbReference type="InterPro" id="IPR004839">
    <property type="entry name" value="Aminotransferase_I/II_large"/>
</dbReference>
<accession>A0A0A1U4X4</accession>
<gene>
    <name evidence="8" type="ORF">EIN_486860</name>
</gene>
<dbReference type="GeneID" id="14888103"/>
<feature type="domain" description="Aminotransferase class I/classII large" evidence="7">
    <location>
        <begin position="116"/>
        <end position="467"/>
    </location>
</feature>
<evidence type="ECO:0000313" key="8">
    <source>
        <dbReference type="EMBL" id="ELP89224.1"/>
    </source>
</evidence>
<dbReference type="Pfam" id="PF00155">
    <property type="entry name" value="Aminotran_1_2"/>
    <property type="match status" value="2"/>
</dbReference>
<dbReference type="Gene3D" id="3.90.1150.10">
    <property type="entry name" value="Aspartate Aminotransferase, domain 1"/>
    <property type="match status" value="2"/>
</dbReference>
<dbReference type="InterPro" id="IPR050087">
    <property type="entry name" value="AON_synthase_class-II"/>
</dbReference>
<keyword evidence="5" id="KW-0663">Pyridoxal phosphate</keyword>
<dbReference type="SUPFAM" id="SSF53383">
    <property type="entry name" value="PLP-dependent transferases"/>
    <property type="match status" value="2"/>
</dbReference>
<comment type="catalytic activity">
    <reaction evidence="6">
        <text>L-serine + hexadecanoyl-CoA + H(+) = 3-oxosphinganine + CO2 + CoA</text>
        <dbReference type="Rhea" id="RHEA:14761"/>
        <dbReference type="ChEBI" id="CHEBI:15378"/>
        <dbReference type="ChEBI" id="CHEBI:16526"/>
        <dbReference type="ChEBI" id="CHEBI:33384"/>
        <dbReference type="ChEBI" id="CHEBI:57287"/>
        <dbReference type="ChEBI" id="CHEBI:57379"/>
        <dbReference type="ChEBI" id="CHEBI:58299"/>
        <dbReference type="EC" id="2.3.1.50"/>
    </reaction>
</comment>
<dbReference type="GO" id="GO:0030170">
    <property type="term" value="F:pyridoxal phosphate binding"/>
    <property type="evidence" value="ECO:0007669"/>
    <property type="project" value="InterPro"/>
</dbReference>
<dbReference type="InterPro" id="IPR015421">
    <property type="entry name" value="PyrdxlP-dep_Trfase_major"/>
</dbReference>
<dbReference type="GO" id="GO:0016020">
    <property type="term" value="C:membrane"/>
    <property type="evidence" value="ECO:0007669"/>
    <property type="project" value="GOC"/>
</dbReference>
<dbReference type="GO" id="GO:0046512">
    <property type="term" value="P:sphingosine biosynthetic process"/>
    <property type="evidence" value="ECO:0007669"/>
    <property type="project" value="TreeGrafter"/>
</dbReference>
<evidence type="ECO:0000256" key="1">
    <source>
        <dbReference type="ARBA" id="ARBA00001933"/>
    </source>
</evidence>
<reference evidence="8 9" key="1">
    <citation type="submission" date="2012-10" db="EMBL/GenBank/DDBJ databases">
        <authorList>
            <person name="Zafar N."/>
            <person name="Inman J."/>
            <person name="Hall N."/>
            <person name="Lorenzi H."/>
            <person name="Caler E."/>
        </authorList>
    </citation>
    <scope>NUCLEOTIDE SEQUENCE [LARGE SCALE GENOMIC DNA]</scope>
    <source>
        <strain evidence="8 9">IP1</strain>
    </source>
</reference>
<evidence type="ECO:0000313" key="9">
    <source>
        <dbReference type="Proteomes" id="UP000014680"/>
    </source>
</evidence>
<name>A0A0A1U4X4_ENTIV</name>
<protein>
    <recommendedName>
        <fullName evidence="3">serine C-palmitoyltransferase</fullName>
        <ecNumber evidence="3">2.3.1.50</ecNumber>
    </recommendedName>
</protein>
<comment type="cofactor">
    <cofactor evidence="1">
        <name>pyridoxal 5'-phosphate</name>
        <dbReference type="ChEBI" id="CHEBI:597326"/>
    </cofactor>
</comment>
<dbReference type="Gene3D" id="3.40.640.10">
    <property type="entry name" value="Type I PLP-dependent aspartate aminotransferase-like (Major domain)"/>
    <property type="match status" value="2"/>
</dbReference>
<dbReference type="InterPro" id="IPR001917">
    <property type="entry name" value="Aminotrans_II_pyridoxalP_BS"/>
</dbReference>
<dbReference type="GO" id="GO:0004758">
    <property type="term" value="F:serine C-palmitoyltransferase activity"/>
    <property type="evidence" value="ECO:0007669"/>
    <property type="project" value="UniProtKB-EC"/>
</dbReference>
<keyword evidence="8" id="KW-0012">Acyltransferase</keyword>
<keyword evidence="9" id="KW-1185">Reference proteome</keyword>
<dbReference type="InterPro" id="IPR015422">
    <property type="entry name" value="PyrdxlP-dep_Trfase_small"/>
</dbReference>
<dbReference type="PROSITE" id="PS00599">
    <property type="entry name" value="AA_TRANSFER_CLASS_2"/>
    <property type="match status" value="1"/>
</dbReference>
<dbReference type="EMBL" id="KB206670">
    <property type="protein sequence ID" value="ELP89224.1"/>
    <property type="molecule type" value="Genomic_DNA"/>
</dbReference>
<organism evidence="8 9">
    <name type="scientific">Entamoeba invadens IP1</name>
    <dbReference type="NCBI Taxonomy" id="370355"/>
    <lineage>
        <taxon>Eukaryota</taxon>
        <taxon>Amoebozoa</taxon>
        <taxon>Evosea</taxon>
        <taxon>Archamoebae</taxon>
        <taxon>Mastigamoebida</taxon>
        <taxon>Entamoebidae</taxon>
        <taxon>Entamoeba</taxon>
    </lineage>
</organism>
<dbReference type="EC" id="2.3.1.50" evidence="3"/>
<feature type="domain" description="Aminotransferase class I/classII large" evidence="7">
    <location>
        <begin position="534"/>
        <end position="879"/>
    </location>
</feature>
<evidence type="ECO:0000256" key="5">
    <source>
        <dbReference type="ARBA" id="ARBA00022898"/>
    </source>
</evidence>
<evidence type="ECO:0000256" key="4">
    <source>
        <dbReference type="ARBA" id="ARBA00022679"/>
    </source>
</evidence>
<dbReference type="Proteomes" id="UP000014680">
    <property type="component" value="Unassembled WGS sequence"/>
</dbReference>
<dbReference type="VEuPathDB" id="AmoebaDB:EIN_486860"/>
<dbReference type="KEGG" id="eiv:EIN_486860"/>
<dbReference type="GO" id="GO:0017059">
    <property type="term" value="C:serine palmitoyltransferase complex"/>
    <property type="evidence" value="ECO:0007669"/>
    <property type="project" value="TreeGrafter"/>
</dbReference>
<dbReference type="GO" id="GO:0046513">
    <property type="term" value="P:ceramide biosynthetic process"/>
    <property type="evidence" value="ECO:0007669"/>
    <property type="project" value="TreeGrafter"/>
</dbReference>
<proteinExistence type="inferred from homology"/>
<dbReference type="OrthoDB" id="65434at2759"/>
<dbReference type="PANTHER" id="PTHR13693:SF3">
    <property type="entry name" value="LD36009P"/>
    <property type="match status" value="1"/>
</dbReference>
<dbReference type="AlphaFoldDB" id="A0A0A1U4X4"/>
<comment type="similarity">
    <text evidence="2">Belongs to the class-II pyridoxal-phosphate-dependent aminotransferase family.</text>
</comment>
<sequence>MENNDSYQLSTWGGLWRYIGIERHAQYGYYYNLGYAKAQDYINWPMYYLGLKDQKPPLTGESSEDFYIRSIYTSTYDCFNRPLCGPAAKDISIGMRREVPIENVKHLVPIDEQREALNFGSYNYLGFGGVNPKVTPQIVETLKQSGATLSGFASECGVSKEQEELELLMADFLHKEASIVVPMGFATNSTLIPILLGKGDVVFSDELNHSSIITGIKSSNAEVRVFKHNDILDLKSKLEELKTKGMKGGKQPNKVMIIVEGLYSMEGEFCPLRELIALKKIYGFYLYIDEAHSIGALGATGRGITEHLGCNFDDVDILMGTFSKSFASAGGYIASDKKTIELLKSNCYSYVYGSAMSPIEAKQIIAALNLMKTDEGKQRIAQLRKNSINFRRKLIKAGCHVLGDLDSPVIPVMLYHVGKLKDVSRGCLKRGVAVVTVGYPACSTIACRVRFCISAAHTDADMEKAFNATIECLKEVDCIFGDTPQPNVIYKAKKADLDELEKEPKNPRKMNPLYENSDKRPILEAVKRPEPSDTNLSSYDIHGFGEDQERTQLIVKILEKYGCGSCGPRGFYGTTLEHLSIEDELMKFYGTNDALVYSYGNNTITSVVPVYGHAGDSILVDEMCNYEIQLGCRLSKKANIVKFKHNDVEDVKAKIQEIKKTLVYPGRIAIVTEGVFRADLSLAPLAELSKLRKKNVLLIVDDSLGVGALGAHLKGSLEQAGITANDVDVYCGNMEMVCDTIGGFVVGKYSMIDKQRLFGAGYIFSASAPPFTCSAATFAFNKFEKNGIEMGVEMREKRKLFDQLFNEHVKNVKKIGDDNTPYVLLDAGDNQNMVKVLKENGFFASQQVHLVEDWCQTKYVRACIGKNFTDEKIHKLVEILAKL</sequence>
<evidence type="ECO:0000256" key="2">
    <source>
        <dbReference type="ARBA" id="ARBA00008392"/>
    </source>
</evidence>
<dbReference type="PANTHER" id="PTHR13693">
    <property type="entry name" value="CLASS II AMINOTRANSFERASE/8-AMINO-7-OXONONANOATE SYNTHASE"/>
    <property type="match status" value="1"/>
</dbReference>
<dbReference type="InterPro" id="IPR015424">
    <property type="entry name" value="PyrdxlP-dep_Trfase"/>
</dbReference>
<keyword evidence="4 8" id="KW-0808">Transferase</keyword>
<dbReference type="OMA" id="HNSMFTG"/>
<evidence type="ECO:0000259" key="7">
    <source>
        <dbReference type="Pfam" id="PF00155"/>
    </source>
</evidence>
<dbReference type="RefSeq" id="XP_004255995.1">
    <property type="nucleotide sequence ID" value="XM_004255947.1"/>
</dbReference>